<dbReference type="AlphaFoldDB" id="A0A3L8S0V6"/>
<feature type="region of interest" description="Disordered" evidence="1">
    <location>
        <begin position="1"/>
        <end position="24"/>
    </location>
</feature>
<reference evidence="2 3" key="1">
    <citation type="journal article" date="2018" name="Proc. R. Soc. B">
        <title>A non-coding region near Follistatin controls head colour polymorphism in the Gouldian finch.</title>
        <authorList>
            <person name="Toomey M.B."/>
            <person name="Marques C.I."/>
            <person name="Andrade P."/>
            <person name="Araujo P.M."/>
            <person name="Sabatino S."/>
            <person name="Gazda M.A."/>
            <person name="Afonso S."/>
            <person name="Lopes R.J."/>
            <person name="Corbo J.C."/>
            <person name="Carneiro M."/>
        </authorList>
    </citation>
    <scope>NUCLEOTIDE SEQUENCE [LARGE SCALE GENOMIC DNA]</scope>
    <source>
        <strain evidence="2">Red01</strain>
        <tissue evidence="2">Muscle</tissue>
    </source>
</reference>
<feature type="compositionally biased region" description="Pro residues" evidence="1">
    <location>
        <begin position="13"/>
        <end position="23"/>
    </location>
</feature>
<evidence type="ECO:0000256" key="1">
    <source>
        <dbReference type="SAM" id="MobiDB-lite"/>
    </source>
</evidence>
<proteinExistence type="predicted"/>
<dbReference type="EMBL" id="QUSF01000092">
    <property type="protein sequence ID" value="RLV93300.1"/>
    <property type="molecule type" value="Genomic_DNA"/>
</dbReference>
<evidence type="ECO:0000313" key="2">
    <source>
        <dbReference type="EMBL" id="RLV93300.1"/>
    </source>
</evidence>
<name>A0A3L8S0V6_CHLGU</name>
<organism evidence="2 3">
    <name type="scientific">Chloebia gouldiae</name>
    <name type="common">Gouldian finch</name>
    <name type="synonym">Erythrura gouldiae</name>
    <dbReference type="NCBI Taxonomy" id="44316"/>
    <lineage>
        <taxon>Eukaryota</taxon>
        <taxon>Metazoa</taxon>
        <taxon>Chordata</taxon>
        <taxon>Craniata</taxon>
        <taxon>Vertebrata</taxon>
        <taxon>Euteleostomi</taxon>
        <taxon>Archelosauria</taxon>
        <taxon>Archosauria</taxon>
        <taxon>Dinosauria</taxon>
        <taxon>Saurischia</taxon>
        <taxon>Theropoda</taxon>
        <taxon>Coelurosauria</taxon>
        <taxon>Aves</taxon>
        <taxon>Neognathae</taxon>
        <taxon>Neoaves</taxon>
        <taxon>Telluraves</taxon>
        <taxon>Australaves</taxon>
        <taxon>Passeriformes</taxon>
        <taxon>Passeroidea</taxon>
        <taxon>Passeridae</taxon>
        <taxon>Chloebia</taxon>
    </lineage>
</organism>
<keyword evidence="3" id="KW-1185">Reference proteome</keyword>
<accession>A0A3L8S0V6</accession>
<evidence type="ECO:0000313" key="3">
    <source>
        <dbReference type="Proteomes" id="UP000276834"/>
    </source>
</evidence>
<sequence>MTRGLRPRRQEATPPPPPPPLPQLPLFIFTVVALCRYRSRDGPGGGGKGGKTEAERRREGTRCGAAEHLGSCSSVPPPRLRFTAGRDGEGERRRSAGGTA</sequence>
<gene>
    <name evidence="2" type="ORF">DV515_00013485</name>
</gene>
<feature type="compositionally biased region" description="Basic and acidic residues" evidence="1">
    <location>
        <begin position="84"/>
        <end position="94"/>
    </location>
</feature>
<feature type="region of interest" description="Disordered" evidence="1">
    <location>
        <begin position="38"/>
        <end position="100"/>
    </location>
</feature>
<protein>
    <submittedName>
        <fullName evidence="2">Uncharacterized protein</fullName>
    </submittedName>
</protein>
<feature type="compositionally biased region" description="Basic and acidic residues" evidence="1">
    <location>
        <begin position="50"/>
        <end position="61"/>
    </location>
</feature>
<dbReference type="Proteomes" id="UP000276834">
    <property type="component" value="Unassembled WGS sequence"/>
</dbReference>
<comment type="caution">
    <text evidence="2">The sequence shown here is derived from an EMBL/GenBank/DDBJ whole genome shotgun (WGS) entry which is preliminary data.</text>
</comment>